<keyword evidence="1" id="KW-0547">Nucleotide-binding</keyword>
<reference evidence="4 5" key="1">
    <citation type="submission" date="2023-07" db="EMBL/GenBank/DDBJ databases">
        <authorList>
            <person name="Girao M."/>
            <person name="Carvalho M.F."/>
        </authorList>
    </citation>
    <scope>NUCLEOTIDE SEQUENCE [LARGE SCALE GENOMIC DNA]</scope>
    <source>
        <strain evidence="4 5">YIM65754</strain>
    </source>
</reference>
<dbReference type="InterPro" id="IPR000873">
    <property type="entry name" value="AMP-dep_synth/lig_dom"/>
</dbReference>
<comment type="caution">
    <text evidence="4">The sequence shown here is derived from an EMBL/GenBank/DDBJ whole genome shotgun (WGS) entry which is preliminary data.</text>
</comment>
<evidence type="ECO:0000256" key="1">
    <source>
        <dbReference type="ARBA" id="ARBA00022741"/>
    </source>
</evidence>
<dbReference type="EMBL" id="JAUTXY010000003">
    <property type="protein sequence ID" value="MEE2057621.1"/>
    <property type="molecule type" value="Genomic_DNA"/>
</dbReference>
<dbReference type="RefSeq" id="WP_330132862.1">
    <property type="nucleotide sequence ID" value="NZ_JAUTXY010000003.1"/>
</dbReference>
<proteinExistence type="predicted"/>
<name>A0ABU7L7U4_9NOCA</name>
<dbReference type="Gene3D" id="3.40.50.12780">
    <property type="entry name" value="N-terminal domain of ligase-like"/>
    <property type="match status" value="1"/>
</dbReference>
<keyword evidence="2" id="KW-0067">ATP-binding</keyword>
<protein>
    <submittedName>
        <fullName evidence="4">AMP-binding protein</fullName>
    </submittedName>
</protein>
<dbReference type="InterPro" id="IPR042099">
    <property type="entry name" value="ANL_N_sf"/>
</dbReference>
<sequence>MGTGIATNTHNGPDTVPHLLLERVRRSPDTEAYTYPEGDGWHPVTWSDVYAAVVPLAAGLIARGVSPGTRVAMCAATSYRAIFADLAIACTGAVTVPIYPATRDDEARTQIHRAGAALTFADRPVLSSPVQRLDRLDALAAEGRALLASDPEAVSRRIAGLTADDPAWLIYTACDDGRTKGACLTHRAATYGAVAVAQTGIVSPADRQLLWLPLAHVFGRALLLMGIQVGFPTAVDGRADRVADNLRVTRPTFLGSVPHVLSKVCALDSEDLGGRLRFVISGSARLSSDVIELFDRRGVPVLECYGITETAGPACANLPGRRRVGTVGVPLPGTRIRIDAAGELLIRSPGVMTGYDHDPAETAAALDSEYWFHTGDLARIDADGFVTVTGRKKEVFKTSTGKYVCPAAISERCRAVLPGAELVVDGELRPYCVGLVFTALSDPAVDAALDRLNATLNRWEKVRRFAVIRTPLDTHDRDEAGRPIRDRVLARYAAVVSGLYERGQFRNSG</sequence>
<evidence type="ECO:0000256" key="2">
    <source>
        <dbReference type="ARBA" id="ARBA00022840"/>
    </source>
</evidence>
<evidence type="ECO:0000259" key="3">
    <source>
        <dbReference type="Pfam" id="PF00501"/>
    </source>
</evidence>
<organism evidence="4 5">
    <name type="scientific">Rhodococcus artemisiae</name>
    <dbReference type="NCBI Taxonomy" id="714159"/>
    <lineage>
        <taxon>Bacteria</taxon>
        <taxon>Bacillati</taxon>
        <taxon>Actinomycetota</taxon>
        <taxon>Actinomycetes</taxon>
        <taxon>Mycobacteriales</taxon>
        <taxon>Nocardiaceae</taxon>
        <taxon>Rhodococcus</taxon>
    </lineage>
</organism>
<dbReference type="Proteomes" id="UP001336020">
    <property type="component" value="Unassembled WGS sequence"/>
</dbReference>
<dbReference type="PANTHER" id="PTHR43272">
    <property type="entry name" value="LONG-CHAIN-FATTY-ACID--COA LIGASE"/>
    <property type="match status" value="1"/>
</dbReference>
<accession>A0ABU7L7U4</accession>
<feature type="domain" description="AMP-dependent synthetase/ligase" evidence="3">
    <location>
        <begin position="22"/>
        <end position="355"/>
    </location>
</feature>
<dbReference type="PANTHER" id="PTHR43272:SF33">
    <property type="entry name" value="AMP-BINDING DOMAIN-CONTAINING PROTEIN-RELATED"/>
    <property type="match status" value="1"/>
</dbReference>
<evidence type="ECO:0000313" key="4">
    <source>
        <dbReference type="EMBL" id="MEE2057621.1"/>
    </source>
</evidence>
<gene>
    <name evidence="4" type="ORF">Q7514_08790</name>
</gene>
<dbReference type="Pfam" id="PF00501">
    <property type="entry name" value="AMP-binding"/>
    <property type="match status" value="1"/>
</dbReference>
<evidence type="ECO:0000313" key="5">
    <source>
        <dbReference type="Proteomes" id="UP001336020"/>
    </source>
</evidence>
<dbReference type="SUPFAM" id="SSF56801">
    <property type="entry name" value="Acetyl-CoA synthetase-like"/>
    <property type="match status" value="1"/>
</dbReference>
<keyword evidence="5" id="KW-1185">Reference proteome</keyword>